<dbReference type="Pfam" id="PF09832">
    <property type="entry name" value="DUF2059"/>
    <property type="match status" value="1"/>
</dbReference>
<evidence type="ECO:0000313" key="4">
    <source>
        <dbReference type="Proteomes" id="UP000444174"/>
    </source>
</evidence>
<organism evidence="3 4">
    <name type="scientific">Tritonibacter litoralis</name>
    <dbReference type="NCBI Taxonomy" id="2662264"/>
    <lineage>
        <taxon>Bacteria</taxon>
        <taxon>Pseudomonadati</taxon>
        <taxon>Pseudomonadota</taxon>
        <taxon>Alphaproteobacteria</taxon>
        <taxon>Rhodobacterales</taxon>
        <taxon>Paracoccaceae</taxon>
        <taxon>Tritonibacter</taxon>
    </lineage>
</organism>
<dbReference type="AlphaFoldDB" id="A0A843Y8D6"/>
<name>A0A843Y8D6_9RHOB</name>
<evidence type="ECO:0000313" key="3">
    <source>
        <dbReference type="EMBL" id="MQQ07136.1"/>
    </source>
</evidence>
<feature type="domain" description="DUF2059" evidence="2">
    <location>
        <begin position="89"/>
        <end position="129"/>
    </location>
</feature>
<dbReference type="InterPro" id="IPR018637">
    <property type="entry name" value="DUF2059"/>
</dbReference>
<gene>
    <name evidence="3" type="ORF">GFB49_01590</name>
</gene>
<dbReference type="EMBL" id="WIBF01000001">
    <property type="protein sequence ID" value="MQQ07136.1"/>
    <property type="molecule type" value="Genomic_DNA"/>
</dbReference>
<keyword evidence="4" id="KW-1185">Reference proteome</keyword>
<reference evidence="3 4" key="1">
    <citation type="submission" date="2019-10" db="EMBL/GenBank/DDBJ databases">
        <title>Epibacterium sp. nov., isolated from seawater.</title>
        <authorList>
            <person name="Zhang X."/>
            <person name="Li N."/>
        </authorList>
    </citation>
    <scope>NUCLEOTIDE SEQUENCE [LARGE SCALE GENOMIC DNA]</scope>
    <source>
        <strain evidence="3 4">SM1979</strain>
    </source>
</reference>
<dbReference type="RefSeq" id="WP_153214049.1">
    <property type="nucleotide sequence ID" value="NZ_WIBF01000001.1"/>
</dbReference>
<evidence type="ECO:0000256" key="1">
    <source>
        <dbReference type="SAM" id="SignalP"/>
    </source>
</evidence>
<keyword evidence="1" id="KW-0732">Signal</keyword>
<evidence type="ECO:0000259" key="2">
    <source>
        <dbReference type="Pfam" id="PF09832"/>
    </source>
</evidence>
<feature type="signal peptide" evidence="1">
    <location>
        <begin position="1"/>
        <end position="33"/>
    </location>
</feature>
<dbReference type="Proteomes" id="UP000444174">
    <property type="component" value="Unassembled WGS sequence"/>
</dbReference>
<proteinExistence type="predicted"/>
<protein>
    <submittedName>
        <fullName evidence="3">DUF2059 domain-containing protein</fullName>
    </submittedName>
</protein>
<sequence>MITKTPLPRPLFFVAFFVAGFLALTLATATAQAADRARIETFLNVTGFDVALDSIALSAESAPGMIGLTPEDFGGAWDGIADTVFSLPDMRNQALDYLEETLSDAALTHAEAFYATELGQRLVKAENASHLVEDSDTKHIAGRRIVADLVQAGDNRVDILKRMGRAVDAGESSVKAVQEVQFRFIVAAETAGIIELQLEPDALKGLLAEQEDEMRLEMVESALTSSAYAYQGFTNQELETYSDALETPEMQEVYRLLNAIQFEITASRYEELAYRLGKIGPSEDI</sequence>
<feature type="chain" id="PRO_5032587490" evidence="1">
    <location>
        <begin position="34"/>
        <end position="285"/>
    </location>
</feature>
<comment type="caution">
    <text evidence="3">The sequence shown here is derived from an EMBL/GenBank/DDBJ whole genome shotgun (WGS) entry which is preliminary data.</text>
</comment>
<accession>A0A843Y8D6</accession>